<name>A0A6G4VHH8_9ACTN</name>
<dbReference type="Proteomes" id="UP000472335">
    <property type="component" value="Unassembled WGS sequence"/>
</dbReference>
<dbReference type="AlphaFoldDB" id="A0A6G4VHH8"/>
<dbReference type="SUPFAM" id="SSF89372">
    <property type="entry name" value="Fucose-specific lectin"/>
    <property type="match status" value="1"/>
</dbReference>
<reference evidence="1 2" key="1">
    <citation type="submission" date="2020-02" db="EMBL/GenBank/DDBJ databases">
        <title>Whole-genome analyses of novel actinobacteria.</title>
        <authorList>
            <person name="Sahin N."/>
            <person name="Gencbay T."/>
        </authorList>
    </citation>
    <scope>NUCLEOTIDE SEQUENCE [LARGE SCALE GENOMIC DNA]</scope>
    <source>
        <strain evidence="1 2">HC44</strain>
    </source>
</reference>
<protein>
    <submittedName>
        <fullName evidence="1">Uncharacterized protein</fullName>
    </submittedName>
</protein>
<organism evidence="1 2">
    <name type="scientific">Streptomyces scabichelini</name>
    <dbReference type="NCBI Taxonomy" id="2711217"/>
    <lineage>
        <taxon>Bacteria</taxon>
        <taxon>Bacillati</taxon>
        <taxon>Actinomycetota</taxon>
        <taxon>Actinomycetes</taxon>
        <taxon>Kitasatosporales</taxon>
        <taxon>Streptomycetaceae</taxon>
        <taxon>Streptomyces</taxon>
    </lineage>
</organism>
<evidence type="ECO:0000313" key="1">
    <source>
        <dbReference type="EMBL" id="NGO13335.1"/>
    </source>
</evidence>
<dbReference type="RefSeq" id="WP_165266675.1">
    <property type="nucleotide sequence ID" value="NZ_JAAKZY010000182.1"/>
</dbReference>
<dbReference type="EMBL" id="JAAKZY010000182">
    <property type="protein sequence ID" value="NGO13335.1"/>
    <property type="molecule type" value="Genomic_DNA"/>
</dbReference>
<comment type="caution">
    <text evidence="1">The sequence shown here is derived from an EMBL/GenBank/DDBJ whole genome shotgun (WGS) entry which is preliminary data.</text>
</comment>
<accession>A0A6G4VHH8</accession>
<proteinExistence type="predicted"/>
<dbReference type="Gene3D" id="2.120.10.70">
    <property type="entry name" value="Fucose-specific lectin"/>
    <property type="match status" value="2"/>
</dbReference>
<dbReference type="SUPFAM" id="SSF55486">
    <property type="entry name" value="Metalloproteases ('zincins'), catalytic domain"/>
    <property type="match status" value="1"/>
</dbReference>
<evidence type="ECO:0000313" key="2">
    <source>
        <dbReference type="Proteomes" id="UP000472335"/>
    </source>
</evidence>
<gene>
    <name evidence="1" type="ORF">G5C60_38500</name>
</gene>
<keyword evidence="2" id="KW-1185">Reference proteome</keyword>
<sequence length="704" mass="75630">MAGDLPYEEILVVHHADLAGADTAAAAPTGRVLQRFGDRVEIRLGAEDGVGTALPEIPDEVLEGLSVTERLGVEALRLRAGEEFTAAKARRPRDGERWDMPGCAALVVERPTVADEGAADVAEAGAPGTSDYLVGSVALGVVIVNGPTAATQFTAAEQTQVVAEVQAGAGFLAGFNSWAGVSFNYDIRPVSISTQPNATATDNESRFRNPAVAALGFQANWNGVWDYVNWLRNDRHTNWAYCVFFVKGYPVDHFAYASIGGPRIVMDYANDGWGPTNIDRVFAHETGHIFGCPDEYASSNCDCGGSWGRFGEPNSNCENCAGSAGVGCLMRANEYAMCGPTKRHLGWGLTSMRTRQPSVVNAVSRSTDHLDVFVCDNGGNTVTAAWAPAMVSWWEGWWNLNGGQAAPGGPVTAVSRRKDFLDVFVVGLDGRAWTAAWEPGKGWRGWGQIGTAVFPQGATISAVSRSQDHLDIFATDTGGRVVTAAWEPGFKDGWHGWWEIKGGRAKAGAPVTAVSRSKDKLDVFVTGNDGHCWSAAWEPAFPDGWHGWWPIGNAVFPQASRISAVSRSQDHLDIFGTDAGGRVVTAAWEPAFKDKWQDWGEIKGGRAKPGAPVGAVSRSTDKLDVFVVGNDNIVYTAAWEPAFKDGWHGWWNLNGGQAAHGSLITAVSRRKDFLDVFVVGQDGRAWTASWSPGSTWAGWWPMGK</sequence>